<keyword evidence="3" id="KW-1185">Reference proteome</keyword>
<proteinExistence type="predicted"/>
<evidence type="ECO:0000313" key="1">
    <source>
        <dbReference type="EMBL" id="CAI9923237.1"/>
    </source>
</evidence>
<gene>
    <name evidence="1" type="ORF">HINF_LOCUS10882</name>
    <name evidence="2" type="ORF">HINF_LOCUS6148</name>
</gene>
<sequence length="262" mass="30266">MFIRPSNQYLQIPPPSEYAQQIQQASQKYQFSRHILAPLIILPYGYPFFNCLMHSYPQLDYKRIVEIAFIAPTDSFRTTQTPFRTWQTNSGSYIQFKKLDEVPECEHRFCMNQTTIDSQVPFIPNNLPSYGVYLGQDGQHDFLNSFSNKTLIVIISKLQLAGYQLNFVPKTNELERHMWTLNNFLVDALNAQSDLETMMQDVHVENERILVLASQIAAAINVRFKYKIRNQIKETKIGTETVETGALLVGVKENEDIVAFEV</sequence>
<comment type="caution">
    <text evidence="1">The sequence shown here is derived from an EMBL/GenBank/DDBJ whole genome shotgun (WGS) entry which is preliminary data.</text>
</comment>
<evidence type="ECO:0000313" key="3">
    <source>
        <dbReference type="Proteomes" id="UP001642409"/>
    </source>
</evidence>
<organism evidence="1">
    <name type="scientific">Hexamita inflata</name>
    <dbReference type="NCBI Taxonomy" id="28002"/>
    <lineage>
        <taxon>Eukaryota</taxon>
        <taxon>Metamonada</taxon>
        <taxon>Diplomonadida</taxon>
        <taxon>Hexamitidae</taxon>
        <taxon>Hexamitinae</taxon>
        <taxon>Hexamita</taxon>
    </lineage>
</organism>
<dbReference type="EMBL" id="CATOUU010000279">
    <property type="protein sequence ID" value="CAI9923237.1"/>
    <property type="molecule type" value="Genomic_DNA"/>
</dbReference>
<protein>
    <submittedName>
        <fullName evidence="1">Uncharacterized protein</fullName>
    </submittedName>
</protein>
<accession>A0AA86NPI5</accession>
<dbReference type="AlphaFoldDB" id="A0AA86NPI5"/>
<dbReference type="Proteomes" id="UP001642409">
    <property type="component" value="Unassembled WGS sequence"/>
</dbReference>
<name>A0AA86NPI5_9EUKA</name>
<dbReference type="EMBL" id="CAXDID020000012">
    <property type="protein sequence ID" value="CAL5980389.1"/>
    <property type="molecule type" value="Genomic_DNA"/>
</dbReference>
<reference evidence="1" key="1">
    <citation type="submission" date="2023-06" db="EMBL/GenBank/DDBJ databases">
        <authorList>
            <person name="Kurt Z."/>
        </authorList>
    </citation>
    <scope>NUCLEOTIDE SEQUENCE</scope>
</reference>
<evidence type="ECO:0000313" key="2">
    <source>
        <dbReference type="EMBL" id="CAL5980389.1"/>
    </source>
</evidence>
<reference evidence="2 3" key="2">
    <citation type="submission" date="2024-07" db="EMBL/GenBank/DDBJ databases">
        <authorList>
            <person name="Akdeniz Z."/>
        </authorList>
    </citation>
    <scope>NUCLEOTIDE SEQUENCE [LARGE SCALE GENOMIC DNA]</scope>
</reference>